<comment type="caution">
    <text evidence="1">The sequence shown here is derived from an EMBL/GenBank/DDBJ whole genome shotgun (WGS) entry which is preliminary data.</text>
</comment>
<evidence type="ECO:0000313" key="1">
    <source>
        <dbReference type="EMBL" id="GFX95751.1"/>
    </source>
</evidence>
<protein>
    <submittedName>
        <fullName evidence="1">Uncharacterized protein</fullName>
    </submittedName>
</protein>
<proteinExistence type="predicted"/>
<gene>
    <name evidence="1" type="ORF">TNCV_4886771</name>
</gene>
<evidence type="ECO:0000313" key="2">
    <source>
        <dbReference type="Proteomes" id="UP000887159"/>
    </source>
</evidence>
<sequence>MQMWLHLQLRGTRSFHITRHDAGRRRAVRSPSLEGSILNVVADRRESITRAVAHHLSVSYQTVCRVLNENRLHFLHFQRVQALNPADYVLRQWVVQQCVL</sequence>
<dbReference type="Proteomes" id="UP000887159">
    <property type="component" value="Unassembled WGS sequence"/>
</dbReference>
<reference evidence="1" key="1">
    <citation type="submission" date="2020-08" db="EMBL/GenBank/DDBJ databases">
        <title>Multicomponent nature underlies the extraordinary mechanical properties of spider dragline silk.</title>
        <authorList>
            <person name="Kono N."/>
            <person name="Nakamura H."/>
            <person name="Mori M."/>
            <person name="Yoshida Y."/>
            <person name="Ohtoshi R."/>
            <person name="Malay A.D."/>
            <person name="Moran D.A.P."/>
            <person name="Tomita M."/>
            <person name="Numata K."/>
            <person name="Arakawa K."/>
        </authorList>
    </citation>
    <scope>NUCLEOTIDE SEQUENCE</scope>
</reference>
<dbReference type="EMBL" id="BMAU01021188">
    <property type="protein sequence ID" value="GFX95751.1"/>
    <property type="molecule type" value="Genomic_DNA"/>
</dbReference>
<name>A0A8X6RQK8_TRICX</name>
<accession>A0A8X6RQK8</accession>
<dbReference type="AlphaFoldDB" id="A0A8X6RQK8"/>
<organism evidence="1 2">
    <name type="scientific">Trichonephila clavipes</name>
    <name type="common">Golden silk orbweaver</name>
    <name type="synonym">Nephila clavipes</name>
    <dbReference type="NCBI Taxonomy" id="2585209"/>
    <lineage>
        <taxon>Eukaryota</taxon>
        <taxon>Metazoa</taxon>
        <taxon>Ecdysozoa</taxon>
        <taxon>Arthropoda</taxon>
        <taxon>Chelicerata</taxon>
        <taxon>Arachnida</taxon>
        <taxon>Araneae</taxon>
        <taxon>Araneomorphae</taxon>
        <taxon>Entelegynae</taxon>
        <taxon>Araneoidea</taxon>
        <taxon>Nephilidae</taxon>
        <taxon>Trichonephila</taxon>
    </lineage>
</organism>
<keyword evidence="2" id="KW-1185">Reference proteome</keyword>